<gene>
    <name evidence="2" type="ORF">FHW18_002948</name>
</gene>
<evidence type="ECO:0008006" key="4">
    <source>
        <dbReference type="Google" id="ProtNLM"/>
    </source>
</evidence>
<evidence type="ECO:0000313" key="2">
    <source>
        <dbReference type="EMBL" id="NYE83677.1"/>
    </source>
</evidence>
<comment type="caution">
    <text evidence="2">The sequence shown here is derived from an EMBL/GenBank/DDBJ whole genome shotgun (WGS) entry which is preliminary data.</text>
</comment>
<dbReference type="RefSeq" id="WP_179587459.1">
    <property type="nucleotide sequence ID" value="NZ_JACBYR010000001.1"/>
</dbReference>
<evidence type="ECO:0000256" key="1">
    <source>
        <dbReference type="SAM" id="MobiDB-lite"/>
    </source>
</evidence>
<dbReference type="Pfam" id="PF06674">
    <property type="entry name" value="DUF1176"/>
    <property type="match status" value="2"/>
</dbReference>
<keyword evidence="3" id="KW-1185">Reference proteome</keyword>
<accession>A0A7Y9IV79</accession>
<proteinExistence type="predicted"/>
<name>A0A7Y9IV79_9BURK</name>
<reference evidence="2 3" key="1">
    <citation type="submission" date="2020-07" db="EMBL/GenBank/DDBJ databases">
        <title>Genomic Encyclopedia of Type Strains, Phase IV (KMG-V): Genome sequencing to study the core and pangenomes of soil and plant-associated prokaryotes.</title>
        <authorList>
            <person name="Whitman W."/>
        </authorList>
    </citation>
    <scope>NUCLEOTIDE SEQUENCE [LARGE SCALE GENOMIC DNA]</scope>
    <source>
        <strain evidence="2 3">SAS40</strain>
    </source>
</reference>
<feature type="compositionally biased region" description="Low complexity" evidence="1">
    <location>
        <begin position="309"/>
        <end position="336"/>
    </location>
</feature>
<sequence length="438" mass="44402">MIRSETVHGRLGAGLAGLALSVGLADASAQAPPAPAVPLYQESKDWILACDNTRFCEAKGFSDAESAAMRISRGAGPTGTLTVEIDVPDTAESPDVTAFRLDGRRLDLKTIAWAPDDATGLGQATLVTADDDSAYRLLRRIRDGRVLSLGDTRSAPAVPLHGLSTALKVMDDVQSRSGNETALTQPGHGGAAALAAAPAAPALRGAPPPPAIPAAEARALAAGVRQAMRGGDALAACDARAPSDIAVALTSTEALVMAECARASYQSSYVVFRVPRADPAAAQVVTLALPPGLEAGAPARSPAPSVVMAGPASGGASPSGAASSSGAAPSSTNAARTGNTAAGATLQLANATSDRMQAVPVALAPTASADPVGRMTEPTYNPRTATLASVSKGRGLADCGIRAEWRFDGQEFMPSAYRQQIRCGGGAPGDWPTLWRTR</sequence>
<protein>
    <recommendedName>
        <fullName evidence="4">DUF1176 domain-containing protein</fullName>
    </recommendedName>
</protein>
<dbReference type="AlphaFoldDB" id="A0A7Y9IV79"/>
<evidence type="ECO:0000313" key="3">
    <source>
        <dbReference type="Proteomes" id="UP000542125"/>
    </source>
</evidence>
<organism evidence="2 3">
    <name type="scientific">Pigmentiphaga litoralis</name>
    <dbReference type="NCBI Taxonomy" id="516702"/>
    <lineage>
        <taxon>Bacteria</taxon>
        <taxon>Pseudomonadati</taxon>
        <taxon>Pseudomonadota</taxon>
        <taxon>Betaproteobacteria</taxon>
        <taxon>Burkholderiales</taxon>
        <taxon>Alcaligenaceae</taxon>
        <taxon>Pigmentiphaga</taxon>
    </lineage>
</organism>
<dbReference type="InterPro" id="IPR009560">
    <property type="entry name" value="DUF1176"/>
</dbReference>
<feature type="region of interest" description="Disordered" evidence="1">
    <location>
        <begin position="298"/>
        <end position="336"/>
    </location>
</feature>
<dbReference type="Proteomes" id="UP000542125">
    <property type="component" value="Unassembled WGS sequence"/>
</dbReference>
<dbReference type="EMBL" id="JACBYR010000001">
    <property type="protein sequence ID" value="NYE83677.1"/>
    <property type="molecule type" value="Genomic_DNA"/>
</dbReference>